<dbReference type="EMBL" id="FXXP01000002">
    <property type="protein sequence ID" value="SMX28208.1"/>
    <property type="molecule type" value="Genomic_DNA"/>
</dbReference>
<protein>
    <submittedName>
        <fullName evidence="2">Uncharacterized protein</fullName>
    </submittedName>
</protein>
<keyword evidence="1" id="KW-1133">Transmembrane helix</keyword>
<evidence type="ECO:0000256" key="1">
    <source>
        <dbReference type="SAM" id="Phobius"/>
    </source>
</evidence>
<dbReference type="RefSeq" id="WP_099245389.1">
    <property type="nucleotide sequence ID" value="NZ_FXXP01000002.1"/>
</dbReference>
<keyword evidence="1" id="KW-0812">Transmembrane</keyword>
<evidence type="ECO:0000313" key="2">
    <source>
        <dbReference type="EMBL" id="SMX28208.1"/>
    </source>
</evidence>
<feature type="transmembrane region" description="Helical" evidence="1">
    <location>
        <begin position="103"/>
        <end position="126"/>
    </location>
</feature>
<dbReference type="Proteomes" id="UP000225972">
    <property type="component" value="Unassembled WGS sequence"/>
</dbReference>
<organism evidence="2 3">
    <name type="scientific">Pelagimonas phthalicica</name>
    <dbReference type="NCBI Taxonomy" id="1037362"/>
    <lineage>
        <taxon>Bacteria</taxon>
        <taxon>Pseudomonadati</taxon>
        <taxon>Pseudomonadota</taxon>
        <taxon>Alphaproteobacteria</taxon>
        <taxon>Rhodobacterales</taxon>
        <taxon>Roseobacteraceae</taxon>
        <taxon>Pelagimonas</taxon>
    </lineage>
</organism>
<feature type="transmembrane region" description="Helical" evidence="1">
    <location>
        <begin position="26"/>
        <end position="50"/>
    </location>
</feature>
<gene>
    <name evidence="2" type="ORF">TRP8649_02323</name>
</gene>
<proteinExistence type="predicted"/>
<dbReference type="AlphaFoldDB" id="A0A238JC17"/>
<evidence type="ECO:0000313" key="3">
    <source>
        <dbReference type="Proteomes" id="UP000225972"/>
    </source>
</evidence>
<keyword evidence="1" id="KW-0472">Membrane</keyword>
<feature type="transmembrane region" description="Helical" evidence="1">
    <location>
        <begin position="62"/>
        <end position="83"/>
    </location>
</feature>
<reference evidence="3" key="1">
    <citation type="submission" date="2017-05" db="EMBL/GenBank/DDBJ databases">
        <authorList>
            <person name="Rodrigo-Torres L."/>
            <person name="Arahal R. D."/>
            <person name="Lucena T."/>
        </authorList>
    </citation>
    <scope>NUCLEOTIDE SEQUENCE [LARGE SCALE GENOMIC DNA]</scope>
    <source>
        <strain evidence="3">CECT 8649</strain>
    </source>
</reference>
<sequence length="405" mass="43182">MSEQDIKDVGESAESHFNAFDKSEGYVIAVIAAVFVITGLVSGFATFSGIRLFLEEVGQASTLVNGTSVIITIATSAIVIVGWSLITKFGPEARGRAMKSCMVLLGAALLAITLSVSSLSNLMALVGPASKVHDWRDTHRVQSERMERLELTALGVKQILPGWKAEAAKACPAAAREAEGGMVSGTGRGAGPVAFALSGVCEQTTAFVEAMEGAIAETDDAVDLARQALLEMRKATRDRKTAVIEREDHFLLAGDLLTIAMQKLRAADLTQILDAGAKQVRASVAELSENSTYTAKQVESVRSIRDGIDGLILSTELISAQLRAAPIPDRQAITSPDYIEGVIRHAQRFIPVFAAAIGIDLFQLWALLFMLVSKAGQPKCPRQTTALQTLLGLVQTTSKSKKEAE</sequence>
<keyword evidence="3" id="KW-1185">Reference proteome</keyword>
<name>A0A238JC17_9RHOB</name>
<accession>A0A238JC17</accession>
<feature type="transmembrane region" description="Helical" evidence="1">
    <location>
        <begin position="349"/>
        <end position="372"/>
    </location>
</feature>